<keyword evidence="3" id="KW-1185">Reference proteome</keyword>
<reference evidence="2 3" key="1">
    <citation type="submission" date="2013-02" db="EMBL/GenBank/DDBJ databases">
        <title>The Genome Sequence of Acinetobacter schindleri NIPH 900.</title>
        <authorList>
            <consortium name="The Broad Institute Genome Sequencing Platform"/>
            <consortium name="The Broad Institute Genome Sequencing Center for Infectious Disease"/>
            <person name="Cerqueira G."/>
            <person name="Feldgarden M."/>
            <person name="Courvalin P."/>
            <person name="Perichon B."/>
            <person name="Grillot-Courvalin C."/>
            <person name="Clermont D."/>
            <person name="Rocha E."/>
            <person name="Yoon E.-J."/>
            <person name="Nemec A."/>
            <person name="Walker B."/>
            <person name="Young S.K."/>
            <person name="Zeng Q."/>
            <person name="Gargeya S."/>
            <person name="Fitzgerald M."/>
            <person name="Haas B."/>
            <person name="Abouelleil A."/>
            <person name="Alvarado L."/>
            <person name="Arachchi H.M."/>
            <person name="Berlin A.M."/>
            <person name="Chapman S.B."/>
            <person name="Dewar J."/>
            <person name="Goldberg J."/>
            <person name="Griggs A."/>
            <person name="Gujja S."/>
            <person name="Hansen M."/>
            <person name="Howarth C."/>
            <person name="Imamovic A."/>
            <person name="Larimer J."/>
            <person name="McCowan C."/>
            <person name="Murphy C."/>
            <person name="Neiman D."/>
            <person name="Pearson M."/>
            <person name="Priest M."/>
            <person name="Roberts A."/>
            <person name="Saif S."/>
            <person name="Shea T."/>
            <person name="Sisk P."/>
            <person name="Sykes S."/>
            <person name="Wortman J."/>
            <person name="Nusbaum C."/>
            <person name="Birren B."/>
        </authorList>
    </citation>
    <scope>NUCLEOTIDE SEQUENCE [LARGE SCALE GENOMIC DNA]</scope>
    <source>
        <strain evidence="2 3">NIPH 900</strain>
    </source>
</reference>
<evidence type="ECO:0000313" key="2">
    <source>
        <dbReference type="EMBL" id="ENV14775.1"/>
    </source>
</evidence>
<dbReference type="HOGENOM" id="CLU_734937_0_0_6"/>
<dbReference type="Proteomes" id="UP000018438">
    <property type="component" value="Unassembled WGS sequence"/>
</dbReference>
<sequence>MTNITPILAQEAGIQYQGVEDRSSKTGAYPIIGMITGAFKRGRYDKPMTITLENIKAQLGHEPDNPHYIAVLDTLLSGVPSVQVVRVKDGDGGDDGGGGGGDGDGGGDGGGGGPEICNCDASWVLIPNLTPDLTINKYDELVFAIKDFVQNTQMAYTANMPIIDLLRENLTYDSFRNRVELIRCDSEGTVLRNLTDDCLNLSIMTIVKDASGNKSYNRYLTGQDLCAYDANEVIPDSNEVSCTPTVIPFLAQEMGVDNLVFEYSVNGGPRYIHQENTLRDASVQTVLVNVLFYSLNIIREYSTNSLSGNRANFLTSYEHPIQGAPSGNGSPMTVEFWATPGVDNCLVTKAFGGDFVLHSCGEIAWTEDKVQYPQDQ</sequence>
<feature type="region of interest" description="Disordered" evidence="1">
    <location>
        <begin position="87"/>
        <end position="112"/>
    </location>
</feature>
<gene>
    <name evidence="2" type="ORF">F965_00121</name>
</gene>
<feature type="compositionally biased region" description="Gly residues" evidence="1">
    <location>
        <begin position="95"/>
        <end position="112"/>
    </location>
</feature>
<name>N8Y613_9GAMM</name>
<evidence type="ECO:0000313" key="3">
    <source>
        <dbReference type="Proteomes" id="UP000018438"/>
    </source>
</evidence>
<proteinExistence type="predicted"/>
<dbReference type="AlphaFoldDB" id="N8Y613"/>
<dbReference type="PATRIC" id="fig|1217675.3.peg.115"/>
<dbReference type="EMBL" id="APPI01000003">
    <property type="protein sequence ID" value="ENV14775.1"/>
    <property type="molecule type" value="Genomic_DNA"/>
</dbReference>
<organism evidence="2 3">
    <name type="scientific">Acinetobacter schindleri NIPH 900</name>
    <dbReference type="NCBI Taxonomy" id="1217675"/>
    <lineage>
        <taxon>Bacteria</taxon>
        <taxon>Pseudomonadati</taxon>
        <taxon>Pseudomonadota</taxon>
        <taxon>Gammaproteobacteria</taxon>
        <taxon>Moraxellales</taxon>
        <taxon>Moraxellaceae</taxon>
        <taxon>Acinetobacter</taxon>
    </lineage>
</organism>
<protein>
    <submittedName>
        <fullName evidence="2">Uncharacterized protein</fullName>
    </submittedName>
</protein>
<accession>N8Y613</accession>
<comment type="caution">
    <text evidence="2">The sequence shown here is derived from an EMBL/GenBank/DDBJ whole genome shotgun (WGS) entry which is preliminary data.</text>
</comment>
<evidence type="ECO:0000256" key="1">
    <source>
        <dbReference type="SAM" id="MobiDB-lite"/>
    </source>
</evidence>
<dbReference type="RefSeq" id="WP_004811588.1">
    <property type="nucleotide sequence ID" value="NZ_KB849446.1"/>
</dbReference>